<dbReference type="InterPro" id="IPR007896">
    <property type="entry name" value="BTP_bacteria"/>
</dbReference>
<keyword evidence="1" id="KW-1133">Transmembrane helix</keyword>
<reference evidence="3" key="1">
    <citation type="submission" date="2021-01" db="EMBL/GenBank/DDBJ databases">
        <title>Genome sequence of strain Noviherbaspirillum sp. DKR-6.</title>
        <authorList>
            <person name="Chaudhary D.K."/>
        </authorList>
    </citation>
    <scope>NUCLEOTIDE SEQUENCE</scope>
    <source>
        <strain evidence="3">DKR-6</strain>
    </source>
</reference>
<dbReference type="AlphaFoldDB" id="A0A934W851"/>
<gene>
    <name evidence="3" type="ORF">JJB74_12385</name>
</gene>
<dbReference type="EMBL" id="JAEPBG010000004">
    <property type="protein sequence ID" value="MBK4735414.1"/>
    <property type="molecule type" value="Genomic_DNA"/>
</dbReference>
<evidence type="ECO:0000313" key="3">
    <source>
        <dbReference type="EMBL" id="MBK4735414.1"/>
    </source>
</evidence>
<feature type="transmembrane region" description="Helical" evidence="1">
    <location>
        <begin position="35"/>
        <end position="59"/>
    </location>
</feature>
<evidence type="ECO:0000256" key="1">
    <source>
        <dbReference type="SAM" id="Phobius"/>
    </source>
</evidence>
<keyword evidence="4" id="KW-1185">Reference proteome</keyword>
<feature type="transmembrane region" description="Helical" evidence="1">
    <location>
        <begin position="80"/>
        <end position="99"/>
    </location>
</feature>
<comment type="caution">
    <text evidence="3">The sequence shown here is derived from an EMBL/GenBank/DDBJ whole genome shotgun (WGS) entry which is preliminary data.</text>
</comment>
<dbReference type="Proteomes" id="UP000622890">
    <property type="component" value="Unassembled WGS sequence"/>
</dbReference>
<dbReference type="Pfam" id="PF05232">
    <property type="entry name" value="BTP"/>
    <property type="match status" value="2"/>
</dbReference>
<evidence type="ECO:0000259" key="2">
    <source>
        <dbReference type="Pfam" id="PF05232"/>
    </source>
</evidence>
<evidence type="ECO:0000313" key="4">
    <source>
        <dbReference type="Proteomes" id="UP000622890"/>
    </source>
</evidence>
<dbReference type="InterPro" id="IPR058208">
    <property type="entry name" value="PACE"/>
</dbReference>
<keyword evidence="1" id="KW-0812">Transmembrane</keyword>
<name>A0A934W851_9BURK</name>
<organism evidence="3 4">
    <name type="scientific">Noviherbaspirillum pedocola</name>
    <dbReference type="NCBI Taxonomy" id="2801341"/>
    <lineage>
        <taxon>Bacteria</taxon>
        <taxon>Pseudomonadati</taxon>
        <taxon>Pseudomonadota</taxon>
        <taxon>Betaproteobacteria</taxon>
        <taxon>Burkholderiales</taxon>
        <taxon>Oxalobacteraceae</taxon>
        <taxon>Noviherbaspirillum</taxon>
    </lineage>
</organism>
<feature type="transmembrane region" description="Helical" evidence="1">
    <location>
        <begin position="7"/>
        <end position="29"/>
    </location>
</feature>
<accession>A0A934W851</accession>
<sequence>MQGFKRRALYVIVFEAIAISICTVCFALLSSKSLGHAGALSVATSAIAVLWNLAFTTMFEAWEARQTTRGRSIRRRMAHATGFEAGLLILLVPLSAWWLEIDFARALAMNIGLSGLFLVYTFVFNWSFDRIFGLPASAR</sequence>
<feature type="domain" description="Chlorhexidine efflux transporter" evidence="2">
    <location>
        <begin position="71"/>
        <end position="133"/>
    </location>
</feature>
<proteinExistence type="predicted"/>
<feature type="transmembrane region" description="Helical" evidence="1">
    <location>
        <begin position="105"/>
        <end position="124"/>
    </location>
</feature>
<dbReference type="RefSeq" id="WP_200592176.1">
    <property type="nucleotide sequence ID" value="NZ_JAEPBG010000004.1"/>
</dbReference>
<protein>
    <submittedName>
        <fullName evidence="3">PACE efflux transporter</fullName>
    </submittedName>
</protein>
<feature type="domain" description="Chlorhexidine efflux transporter" evidence="2">
    <location>
        <begin position="3"/>
        <end position="65"/>
    </location>
</feature>
<keyword evidence="1" id="KW-0472">Membrane</keyword>
<dbReference type="NCBIfam" id="NF033664">
    <property type="entry name" value="PACE_transport"/>
    <property type="match status" value="1"/>
</dbReference>